<protein>
    <recommendedName>
        <fullName evidence="1">Helicase HerA central domain-containing protein</fullName>
    </recommendedName>
</protein>
<proteinExistence type="predicted"/>
<feature type="domain" description="Helicase HerA central" evidence="1">
    <location>
        <begin position="124"/>
        <end position="253"/>
    </location>
</feature>
<evidence type="ECO:0000259" key="1">
    <source>
        <dbReference type="Pfam" id="PF01935"/>
    </source>
</evidence>
<dbReference type="RefSeq" id="WP_183312779.1">
    <property type="nucleotide sequence ID" value="NZ_JACIEW010000018.1"/>
</dbReference>
<organism evidence="2 3">
    <name type="scientific">Devosia subaequoris</name>
    <dbReference type="NCBI Taxonomy" id="395930"/>
    <lineage>
        <taxon>Bacteria</taxon>
        <taxon>Pseudomonadati</taxon>
        <taxon>Pseudomonadota</taxon>
        <taxon>Alphaproteobacteria</taxon>
        <taxon>Hyphomicrobiales</taxon>
        <taxon>Devosiaceae</taxon>
        <taxon>Devosia</taxon>
    </lineage>
</organism>
<dbReference type="PANTHER" id="PTHR42957">
    <property type="entry name" value="HELICASE MJ1565-RELATED"/>
    <property type="match status" value="1"/>
</dbReference>
<comment type="caution">
    <text evidence="2">The sequence shown here is derived from an EMBL/GenBank/DDBJ whole genome shotgun (WGS) entry which is preliminary data.</text>
</comment>
<evidence type="ECO:0000313" key="2">
    <source>
        <dbReference type="EMBL" id="MBB4054043.1"/>
    </source>
</evidence>
<accession>A0A7W6NDI3</accession>
<dbReference type="AlphaFoldDB" id="A0A7W6NDI3"/>
<reference evidence="2 3" key="1">
    <citation type="submission" date="2020-08" db="EMBL/GenBank/DDBJ databases">
        <title>Genomic Encyclopedia of Type Strains, Phase IV (KMG-IV): sequencing the most valuable type-strain genomes for metagenomic binning, comparative biology and taxonomic classification.</title>
        <authorList>
            <person name="Goeker M."/>
        </authorList>
    </citation>
    <scope>NUCLEOTIDE SEQUENCE [LARGE SCALE GENOMIC DNA]</scope>
    <source>
        <strain evidence="2 3">DSM 23447</strain>
    </source>
</reference>
<dbReference type="InterPro" id="IPR008571">
    <property type="entry name" value="HerA-like"/>
</dbReference>
<dbReference type="Gene3D" id="3.40.50.300">
    <property type="entry name" value="P-loop containing nucleotide triphosphate hydrolases"/>
    <property type="match status" value="2"/>
</dbReference>
<gene>
    <name evidence="2" type="ORF">GGR20_003715</name>
</gene>
<dbReference type="Proteomes" id="UP000547011">
    <property type="component" value="Unassembled WGS sequence"/>
</dbReference>
<dbReference type="InterPro" id="IPR027417">
    <property type="entry name" value="P-loop_NTPase"/>
</dbReference>
<keyword evidence="3" id="KW-1185">Reference proteome</keyword>
<name>A0A7W6NDI3_9HYPH</name>
<dbReference type="PANTHER" id="PTHR42957:SF1">
    <property type="entry name" value="HELICASE MJ1565-RELATED"/>
    <property type="match status" value="1"/>
</dbReference>
<dbReference type="InterPro" id="IPR002789">
    <property type="entry name" value="HerA_central"/>
</dbReference>
<dbReference type="Pfam" id="PF01935">
    <property type="entry name" value="DUF87"/>
    <property type="match status" value="1"/>
</dbReference>
<dbReference type="SUPFAM" id="SSF52540">
    <property type="entry name" value="P-loop containing nucleoside triphosphate hydrolases"/>
    <property type="match status" value="1"/>
</dbReference>
<evidence type="ECO:0000313" key="3">
    <source>
        <dbReference type="Proteomes" id="UP000547011"/>
    </source>
</evidence>
<sequence>MRLTLDAPQSIALNAGVPTAFPRVNSYVLLPNEAGATVGLVSRIWVTEAGPVSSDDRFVALPFPTRRLAVTPVGTLLLDGENYQLERGVTALPGVGDIALIPSASQLKSIVEGNGEDRRLLLGTAPFGNNSRVMVDPDKLFGRHLAVLGNTGSGKSCTVAGLVRWSMEAAQAQMSEKVGPRSRFIILDPNGEYGAAFQGDYKNVRRFVVGKEEGAVSLAVPAWLWNGQEWSAFTDAKPGSQRPLLLKSLRTLRNAMVGDDAFLGLMRRTVGGHLTLLRQMRAGYPQSVQEWRDNKSLAEQLAGIASGLRSDRDKLDDQSYMELRAALTSVAGHIEGVLAGKEWSPGKYNTFQQTDIDQPISWLADDLLPLLPLEATYELGEDNPTEFDISALPIRLNEMAIAQGSGAVQHVEPLVNRIEVMLSDSRMRPIVSPEPGSISLLDFLAGFLGDDSSHRQVVIVDLSLVPSDVVHIAVSVIARLTFEALQRYRKANAKPLPTTIVLEEAHTFVRKDGEYGLSAPAADTCRQTFERVAREGRKFGLGLVLSSQRPSELSPTVLAQCNSFLLHRLVNDTDQALVRKLVPDALGELLGELPTLPSQQAILLGWAAPLPVLVRMRDLPKHQRPQSDDPDYWDVWTRKVDRPVNWQPIVEDWQT</sequence>
<dbReference type="EMBL" id="JACIEW010000018">
    <property type="protein sequence ID" value="MBB4054043.1"/>
    <property type="molecule type" value="Genomic_DNA"/>
</dbReference>